<evidence type="ECO:0000313" key="1">
    <source>
        <dbReference type="EMBL" id="BDN95677.1"/>
    </source>
</evidence>
<evidence type="ECO:0000313" key="2">
    <source>
        <dbReference type="Proteomes" id="UP001058317"/>
    </source>
</evidence>
<proteinExistence type="predicted"/>
<dbReference type="EMBL" id="AP026382">
    <property type="protein sequence ID" value="BDN95677.1"/>
    <property type="molecule type" value="Genomic_DNA"/>
</dbReference>
<organism evidence="1 2">
    <name type="scientific">Citrobacter braakii</name>
    <dbReference type="NCBI Taxonomy" id="57706"/>
    <lineage>
        <taxon>Bacteria</taxon>
        <taxon>Pseudomonadati</taxon>
        <taxon>Pseudomonadota</taxon>
        <taxon>Gammaproteobacteria</taxon>
        <taxon>Enterobacterales</taxon>
        <taxon>Enterobacteriaceae</taxon>
        <taxon>Citrobacter</taxon>
        <taxon>Citrobacter freundii complex</taxon>
    </lineage>
</organism>
<reference evidence="1" key="1">
    <citation type="submission" date="2022-07" db="EMBL/GenBank/DDBJ databases">
        <title>Complete genome sequence of carbapenem-resistant Citrobacter spp. in Japan.</title>
        <authorList>
            <person name="Maehana S."/>
            <person name="Suzuki M."/>
            <person name="Kitasato H."/>
        </authorList>
    </citation>
    <scope>NUCLEOTIDE SEQUENCE</scope>
    <source>
        <strain evidence="1">KAM621</strain>
    </source>
</reference>
<name>A0AAD1P1P9_CITBR</name>
<sequence>MCLNGVCQTRPFNTPERPAKKDQPVRAGLKSDNVYGVYRCVEGCHNVNKIIGNSPVNFNGDVPGIE</sequence>
<dbReference type="AlphaFoldDB" id="A0AAD1P1P9"/>
<dbReference type="Proteomes" id="UP001058317">
    <property type="component" value="Chromosome"/>
</dbReference>
<protein>
    <submittedName>
        <fullName evidence="1">Uncharacterized protein</fullName>
    </submittedName>
</protein>
<gene>
    <name evidence="1" type="ORF">KAM621c_07820</name>
</gene>
<accession>A0AAD1P1P9</accession>